<protein>
    <submittedName>
        <fullName evidence="1">Uncharacterized protein</fullName>
    </submittedName>
</protein>
<organism evidence="1 2">
    <name type="scientific">Nephila pilipes</name>
    <name type="common">Giant wood spider</name>
    <name type="synonym">Nephila maculata</name>
    <dbReference type="NCBI Taxonomy" id="299642"/>
    <lineage>
        <taxon>Eukaryota</taxon>
        <taxon>Metazoa</taxon>
        <taxon>Ecdysozoa</taxon>
        <taxon>Arthropoda</taxon>
        <taxon>Chelicerata</taxon>
        <taxon>Arachnida</taxon>
        <taxon>Araneae</taxon>
        <taxon>Araneomorphae</taxon>
        <taxon>Entelegynae</taxon>
        <taxon>Araneoidea</taxon>
        <taxon>Nephilidae</taxon>
        <taxon>Nephila</taxon>
    </lineage>
</organism>
<name>A0A8X6M681_NEPPI</name>
<evidence type="ECO:0000313" key="2">
    <source>
        <dbReference type="Proteomes" id="UP000887013"/>
    </source>
</evidence>
<keyword evidence="2" id="KW-1185">Reference proteome</keyword>
<comment type="caution">
    <text evidence="1">The sequence shown here is derived from an EMBL/GenBank/DDBJ whole genome shotgun (WGS) entry which is preliminary data.</text>
</comment>
<proteinExistence type="predicted"/>
<gene>
    <name evidence="1" type="ORF">NPIL_655791</name>
</gene>
<dbReference type="AlphaFoldDB" id="A0A8X6M681"/>
<dbReference type="EMBL" id="BMAW01041543">
    <property type="protein sequence ID" value="GFS29204.1"/>
    <property type="molecule type" value="Genomic_DNA"/>
</dbReference>
<evidence type="ECO:0000313" key="1">
    <source>
        <dbReference type="EMBL" id="GFS29204.1"/>
    </source>
</evidence>
<dbReference type="Proteomes" id="UP000887013">
    <property type="component" value="Unassembled WGS sequence"/>
</dbReference>
<reference evidence="1" key="1">
    <citation type="submission" date="2020-08" db="EMBL/GenBank/DDBJ databases">
        <title>Multicomponent nature underlies the extraordinary mechanical properties of spider dragline silk.</title>
        <authorList>
            <person name="Kono N."/>
            <person name="Nakamura H."/>
            <person name="Mori M."/>
            <person name="Yoshida Y."/>
            <person name="Ohtoshi R."/>
            <person name="Malay A.D."/>
            <person name="Moran D.A.P."/>
            <person name="Tomita M."/>
            <person name="Numata K."/>
            <person name="Arakawa K."/>
        </authorList>
    </citation>
    <scope>NUCLEOTIDE SEQUENCE</scope>
</reference>
<sequence>MPAVIASIVERAEVILCCAFERAMIDSTGSNKRRTRSLDRLAAAVARSWQWEKPERVSENRSLHEKKISLNEVGG</sequence>
<accession>A0A8X6M681</accession>